<protein>
    <submittedName>
        <fullName evidence="1">Uncharacterized protein</fullName>
    </submittedName>
</protein>
<sequence>MKLYKHACSLLLSGANPILTS</sequence>
<dbReference type="EMBL" id="GBRH01239612">
    <property type="protein sequence ID" value="JAD58283.1"/>
    <property type="molecule type" value="Transcribed_RNA"/>
</dbReference>
<evidence type="ECO:0000313" key="1">
    <source>
        <dbReference type="EMBL" id="JAD58283.1"/>
    </source>
</evidence>
<organism evidence="1">
    <name type="scientific">Arundo donax</name>
    <name type="common">Giant reed</name>
    <name type="synonym">Donax arundinaceus</name>
    <dbReference type="NCBI Taxonomy" id="35708"/>
    <lineage>
        <taxon>Eukaryota</taxon>
        <taxon>Viridiplantae</taxon>
        <taxon>Streptophyta</taxon>
        <taxon>Embryophyta</taxon>
        <taxon>Tracheophyta</taxon>
        <taxon>Spermatophyta</taxon>
        <taxon>Magnoliopsida</taxon>
        <taxon>Liliopsida</taxon>
        <taxon>Poales</taxon>
        <taxon>Poaceae</taxon>
        <taxon>PACMAD clade</taxon>
        <taxon>Arundinoideae</taxon>
        <taxon>Arundineae</taxon>
        <taxon>Arundo</taxon>
    </lineage>
</organism>
<name>A0A0A9B7Z0_ARUDO</name>
<dbReference type="AlphaFoldDB" id="A0A0A9B7Z0"/>
<proteinExistence type="predicted"/>
<reference evidence="1" key="2">
    <citation type="journal article" date="2015" name="Data Brief">
        <title>Shoot transcriptome of the giant reed, Arundo donax.</title>
        <authorList>
            <person name="Barrero R.A."/>
            <person name="Guerrero F.D."/>
            <person name="Moolhuijzen P."/>
            <person name="Goolsby J.A."/>
            <person name="Tidwell J."/>
            <person name="Bellgard S.E."/>
            <person name="Bellgard M.I."/>
        </authorList>
    </citation>
    <scope>NUCLEOTIDE SEQUENCE</scope>
    <source>
        <tissue evidence="1">Shoot tissue taken approximately 20 cm above the soil surface</tissue>
    </source>
</reference>
<reference evidence="1" key="1">
    <citation type="submission" date="2014-09" db="EMBL/GenBank/DDBJ databases">
        <authorList>
            <person name="Magalhaes I.L.F."/>
            <person name="Oliveira U."/>
            <person name="Santos F.R."/>
            <person name="Vidigal T.H.D.A."/>
            <person name="Brescovit A.D."/>
            <person name="Santos A.J."/>
        </authorList>
    </citation>
    <scope>NUCLEOTIDE SEQUENCE</scope>
    <source>
        <tissue evidence="1">Shoot tissue taken approximately 20 cm above the soil surface</tissue>
    </source>
</reference>
<accession>A0A0A9B7Z0</accession>